<organism evidence="2 3">
    <name type="scientific">Tritrichomonas musculus</name>
    <dbReference type="NCBI Taxonomy" id="1915356"/>
    <lineage>
        <taxon>Eukaryota</taxon>
        <taxon>Metamonada</taxon>
        <taxon>Parabasalia</taxon>
        <taxon>Tritrichomonadida</taxon>
        <taxon>Tritrichomonadidae</taxon>
        <taxon>Tritrichomonas</taxon>
    </lineage>
</organism>
<reference evidence="2 3" key="1">
    <citation type="submission" date="2024-04" db="EMBL/GenBank/DDBJ databases">
        <title>Tritrichomonas musculus Genome.</title>
        <authorList>
            <person name="Alves-Ferreira E."/>
            <person name="Grigg M."/>
            <person name="Lorenzi H."/>
            <person name="Galac M."/>
        </authorList>
    </citation>
    <scope>NUCLEOTIDE SEQUENCE [LARGE SCALE GENOMIC DNA]</scope>
    <source>
        <strain evidence="2 3">EAF2021</strain>
    </source>
</reference>
<name>A0ABR2ICL8_9EUKA</name>
<protein>
    <submittedName>
        <fullName evidence="2">Uncharacterized protein</fullName>
    </submittedName>
</protein>
<gene>
    <name evidence="2" type="ORF">M9Y10_012192</name>
</gene>
<evidence type="ECO:0000313" key="2">
    <source>
        <dbReference type="EMBL" id="KAK8860527.1"/>
    </source>
</evidence>
<proteinExistence type="predicted"/>
<evidence type="ECO:0000256" key="1">
    <source>
        <dbReference type="SAM" id="MobiDB-lite"/>
    </source>
</evidence>
<dbReference type="EMBL" id="JAPFFF010000018">
    <property type="protein sequence ID" value="KAK8860527.1"/>
    <property type="molecule type" value="Genomic_DNA"/>
</dbReference>
<comment type="caution">
    <text evidence="2">The sequence shown here is derived from an EMBL/GenBank/DDBJ whole genome shotgun (WGS) entry which is preliminary data.</text>
</comment>
<evidence type="ECO:0000313" key="3">
    <source>
        <dbReference type="Proteomes" id="UP001470230"/>
    </source>
</evidence>
<keyword evidence="3" id="KW-1185">Reference proteome</keyword>
<feature type="compositionally biased region" description="Polar residues" evidence="1">
    <location>
        <begin position="512"/>
        <end position="523"/>
    </location>
</feature>
<sequence>MSFWDIANDVSTDIQSLITADNPDYDAILQNPELLRTFIAQDGNLFNFLLNPTTFNKIISIMMTHENIKISKTCVELFVAKDSPLMKKLISDQSLSTTLINLSQNSLNSNDLVRIGFVSRIYQKASETIELQNDFIKLFNTKLEILSFLTKVISNTSAYDLILSYLTIQKPEDQWLLFAYLQMILPKGKSANCPKCFFKYKDSILGLIKSMSTFKFTQNHKENIIHLMMEIFGKEKLPDVVDVFSANISFIYDAETSNNEIKYLLLTLAAMFPPQKAILNISAKLIQKTTSENYGPLENAALNIISLSPSKTLTLLIPTIIDKFTKDTTNTFHHLAFLNFVKQSMKVPELQADLLKKLPPLILENAEASKWRQNANRVAFYLELANILDEVGSSKIISENDKWKSFKDYELLKWRKRKEGLDEAPEAVAQSKHGIDAAKEDIDIATTKNQVETKNVDSNAMPQFNFPDMNNGSDNQKPEKVEFPEFPEINATGIENNHQEKVEFPEFPDMSNEINSSNSQKQENPAFPEFPSFQNENEQPKEEKVVFPEFTTDDTSKTNDNGFSFPPIDNNNDNDNQPEKVEFGFPTEDEPKQNNMNSFAASFSQTQPRKAAAFNDDDGDESFEHFMELVNNPCWEYHGPSPEELFGQKDRFASPDDAFQFLINQT</sequence>
<dbReference type="Proteomes" id="UP001470230">
    <property type="component" value="Unassembled WGS sequence"/>
</dbReference>
<feature type="region of interest" description="Disordered" evidence="1">
    <location>
        <begin position="510"/>
        <end position="597"/>
    </location>
</feature>
<accession>A0ABR2ICL8</accession>